<organism evidence="1 2">
    <name type="scientific">Athelia psychrophila</name>
    <dbReference type="NCBI Taxonomy" id="1759441"/>
    <lineage>
        <taxon>Eukaryota</taxon>
        <taxon>Fungi</taxon>
        <taxon>Dikarya</taxon>
        <taxon>Basidiomycota</taxon>
        <taxon>Agaricomycotina</taxon>
        <taxon>Agaricomycetes</taxon>
        <taxon>Agaricomycetidae</taxon>
        <taxon>Atheliales</taxon>
        <taxon>Atheliaceae</taxon>
        <taxon>Athelia</taxon>
    </lineage>
</organism>
<sequence>MDFPAAAIAVALLTSLAVAGTVLRGLHKSISHRPQQTHSAHEYSHGPLVLSALTSGDCIFATLGSQIGAAILGIAYGIKALPGDDPVPNLAGE</sequence>
<dbReference type="AlphaFoldDB" id="A0A167SLC5"/>
<name>A0A167SLC5_9AGAM</name>
<dbReference type="EMBL" id="KV419148">
    <property type="protein sequence ID" value="KZP02035.1"/>
    <property type="molecule type" value="Genomic_DNA"/>
</dbReference>
<accession>A0A167SLC5</accession>
<evidence type="ECO:0000313" key="2">
    <source>
        <dbReference type="Proteomes" id="UP000076532"/>
    </source>
</evidence>
<gene>
    <name evidence="1" type="ORF">FIBSPDRAFT_1056149</name>
</gene>
<protein>
    <submittedName>
        <fullName evidence="1">Uncharacterized protein</fullName>
    </submittedName>
</protein>
<keyword evidence="2" id="KW-1185">Reference proteome</keyword>
<evidence type="ECO:0000313" key="1">
    <source>
        <dbReference type="EMBL" id="KZP02035.1"/>
    </source>
</evidence>
<proteinExistence type="predicted"/>
<reference evidence="1 2" key="1">
    <citation type="journal article" date="2016" name="Mol. Biol. Evol.">
        <title>Comparative Genomics of Early-Diverging Mushroom-Forming Fungi Provides Insights into the Origins of Lignocellulose Decay Capabilities.</title>
        <authorList>
            <person name="Nagy L.G."/>
            <person name="Riley R."/>
            <person name="Tritt A."/>
            <person name="Adam C."/>
            <person name="Daum C."/>
            <person name="Floudas D."/>
            <person name="Sun H."/>
            <person name="Yadav J.S."/>
            <person name="Pangilinan J."/>
            <person name="Larsson K.H."/>
            <person name="Matsuura K."/>
            <person name="Barry K."/>
            <person name="Labutti K."/>
            <person name="Kuo R."/>
            <person name="Ohm R.A."/>
            <person name="Bhattacharya S.S."/>
            <person name="Shirouzu T."/>
            <person name="Yoshinaga Y."/>
            <person name="Martin F.M."/>
            <person name="Grigoriev I.V."/>
            <person name="Hibbett D.S."/>
        </authorList>
    </citation>
    <scope>NUCLEOTIDE SEQUENCE [LARGE SCALE GENOMIC DNA]</scope>
    <source>
        <strain evidence="1 2">CBS 109695</strain>
    </source>
</reference>
<dbReference type="Proteomes" id="UP000076532">
    <property type="component" value="Unassembled WGS sequence"/>
</dbReference>